<dbReference type="PRINTS" id="PR00031">
    <property type="entry name" value="HTHREPRESSR"/>
</dbReference>
<dbReference type="Pfam" id="PF03826">
    <property type="entry name" value="OAR"/>
    <property type="match status" value="1"/>
</dbReference>
<dbReference type="PROSITE" id="PS50803">
    <property type="entry name" value="OAR"/>
    <property type="match status" value="1"/>
</dbReference>
<feature type="DNA-binding region" description="Homeobox" evidence="8">
    <location>
        <begin position="164"/>
        <end position="223"/>
    </location>
</feature>
<organism evidence="13 14">
    <name type="scientific">Henosepilachna vigintioctopunctata</name>
    <dbReference type="NCBI Taxonomy" id="420089"/>
    <lineage>
        <taxon>Eukaryota</taxon>
        <taxon>Metazoa</taxon>
        <taxon>Ecdysozoa</taxon>
        <taxon>Arthropoda</taxon>
        <taxon>Hexapoda</taxon>
        <taxon>Insecta</taxon>
        <taxon>Pterygota</taxon>
        <taxon>Neoptera</taxon>
        <taxon>Endopterygota</taxon>
        <taxon>Coleoptera</taxon>
        <taxon>Polyphaga</taxon>
        <taxon>Cucujiformia</taxon>
        <taxon>Coccinelloidea</taxon>
        <taxon>Coccinellidae</taxon>
        <taxon>Epilachninae</taxon>
        <taxon>Epilachnini</taxon>
        <taxon>Henosepilachna</taxon>
    </lineage>
</organism>
<keyword evidence="4 8" id="KW-0371">Homeobox</keyword>
<keyword evidence="14" id="KW-1185">Reference proteome</keyword>
<evidence type="ECO:0000259" key="12">
    <source>
        <dbReference type="PROSITE" id="PS50803"/>
    </source>
</evidence>
<dbReference type="AlphaFoldDB" id="A0AAW1VEI0"/>
<dbReference type="InterPro" id="IPR017970">
    <property type="entry name" value="Homeobox_CS"/>
</dbReference>
<evidence type="ECO:0000256" key="6">
    <source>
        <dbReference type="ARBA" id="ARBA00038351"/>
    </source>
</evidence>
<dbReference type="Pfam" id="PF00046">
    <property type="entry name" value="Homeodomain"/>
    <property type="match status" value="1"/>
</dbReference>
<feature type="domain" description="Homeobox" evidence="11">
    <location>
        <begin position="162"/>
        <end position="222"/>
    </location>
</feature>
<dbReference type="PROSITE" id="PS50071">
    <property type="entry name" value="HOMEOBOX_2"/>
    <property type="match status" value="1"/>
</dbReference>
<evidence type="ECO:0000256" key="7">
    <source>
        <dbReference type="ARBA" id="ARBA00069290"/>
    </source>
</evidence>
<evidence type="ECO:0000256" key="2">
    <source>
        <dbReference type="ARBA" id="ARBA00022473"/>
    </source>
</evidence>
<dbReference type="CDD" id="cd00086">
    <property type="entry name" value="homeodomain"/>
    <property type="match status" value="1"/>
</dbReference>
<dbReference type="InterPro" id="IPR001356">
    <property type="entry name" value="HD"/>
</dbReference>
<name>A0AAW1VEI0_9CUCU</name>
<dbReference type="SUPFAM" id="SSF46689">
    <property type="entry name" value="Homeodomain-like"/>
    <property type="match status" value="1"/>
</dbReference>
<evidence type="ECO:0000256" key="3">
    <source>
        <dbReference type="ARBA" id="ARBA00023125"/>
    </source>
</evidence>
<keyword evidence="2" id="KW-0217">Developmental protein</keyword>
<dbReference type="Gene3D" id="1.10.10.60">
    <property type="entry name" value="Homeodomain-like"/>
    <property type="match status" value="1"/>
</dbReference>
<comment type="subcellular location">
    <subcellularLocation>
        <location evidence="1 8 9">Nucleus</location>
    </subcellularLocation>
</comment>
<dbReference type="PANTHER" id="PTHR46255:SF3">
    <property type="entry name" value="HOMEOBOX DOMAIN-CONTAINING PROTEIN"/>
    <property type="match status" value="1"/>
</dbReference>
<evidence type="ECO:0000259" key="11">
    <source>
        <dbReference type="PROSITE" id="PS50071"/>
    </source>
</evidence>
<feature type="domain" description="OAR" evidence="12">
    <location>
        <begin position="335"/>
        <end position="348"/>
    </location>
</feature>
<evidence type="ECO:0000256" key="1">
    <source>
        <dbReference type="ARBA" id="ARBA00004123"/>
    </source>
</evidence>
<dbReference type="FunFam" id="1.10.10.60:FF:000057">
    <property type="entry name" value="Short stature homeobox 2"/>
    <property type="match status" value="1"/>
</dbReference>
<keyword evidence="3 8" id="KW-0238">DNA-binding</keyword>
<dbReference type="PROSITE" id="PS00027">
    <property type="entry name" value="HOMEOBOX_1"/>
    <property type="match status" value="1"/>
</dbReference>
<evidence type="ECO:0000256" key="8">
    <source>
        <dbReference type="PROSITE-ProRule" id="PRU00108"/>
    </source>
</evidence>
<dbReference type="InterPro" id="IPR052631">
    <property type="entry name" value="Paired_homeobox_Bicoid"/>
</dbReference>
<dbReference type="InterPro" id="IPR003654">
    <property type="entry name" value="OAR_dom"/>
</dbReference>
<evidence type="ECO:0000256" key="5">
    <source>
        <dbReference type="ARBA" id="ARBA00023242"/>
    </source>
</evidence>
<keyword evidence="5 8" id="KW-0539">Nucleus</keyword>
<proteinExistence type="inferred from homology"/>
<dbReference type="SMART" id="SM00389">
    <property type="entry name" value="HOX"/>
    <property type="match status" value="1"/>
</dbReference>
<protein>
    <recommendedName>
        <fullName evidence="7">Homeobox protein unc-4</fullName>
    </recommendedName>
</protein>
<dbReference type="PANTHER" id="PTHR46255">
    <property type="entry name" value="SHORT STATURE HOMEOBOX"/>
    <property type="match status" value="1"/>
</dbReference>
<feature type="region of interest" description="Disordered" evidence="10">
    <location>
        <begin position="100"/>
        <end position="121"/>
    </location>
</feature>
<gene>
    <name evidence="13" type="ORF">WA026_010530</name>
</gene>
<dbReference type="GO" id="GO:0000981">
    <property type="term" value="F:DNA-binding transcription factor activity, RNA polymerase II-specific"/>
    <property type="evidence" value="ECO:0007669"/>
    <property type="project" value="InterPro"/>
</dbReference>
<dbReference type="GO" id="GO:1990837">
    <property type="term" value="F:sequence-specific double-stranded DNA binding"/>
    <property type="evidence" value="ECO:0007669"/>
    <property type="project" value="TreeGrafter"/>
</dbReference>
<evidence type="ECO:0000313" key="13">
    <source>
        <dbReference type="EMBL" id="KAK9890444.1"/>
    </source>
</evidence>
<evidence type="ECO:0000256" key="10">
    <source>
        <dbReference type="SAM" id="MobiDB-lite"/>
    </source>
</evidence>
<evidence type="ECO:0000256" key="9">
    <source>
        <dbReference type="RuleBase" id="RU000682"/>
    </source>
</evidence>
<dbReference type="GO" id="GO:0005634">
    <property type="term" value="C:nucleus"/>
    <property type="evidence" value="ECO:0007669"/>
    <property type="project" value="UniProtKB-SubCell"/>
</dbReference>
<dbReference type="InterPro" id="IPR000047">
    <property type="entry name" value="HTH_motif"/>
</dbReference>
<reference evidence="13 14" key="1">
    <citation type="submission" date="2023-03" db="EMBL/GenBank/DDBJ databases">
        <title>Genome insight into feeding habits of ladybird beetles.</title>
        <authorList>
            <person name="Li H.-S."/>
            <person name="Huang Y.-H."/>
            <person name="Pang H."/>
        </authorList>
    </citation>
    <scope>NUCLEOTIDE SEQUENCE [LARGE SCALE GENOMIC DNA]</scope>
    <source>
        <strain evidence="13">SYSU_2023b</strain>
        <tissue evidence="13">Whole body</tissue>
    </source>
</reference>
<dbReference type="Proteomes" id="UP001431783">
    <property type="component" value="Unassembled WGS sequence"/>
</dbReference>
<accession>A0AAW1VEI0</accession>
<dbReference type="EMBL" id="JARQZJ010000125">
    <property type="protein sequence ID" value="KAK9890444.1"/>
    <property type="molecule type" value="Genomic_DNA"/>
</dbReference>
<comment type="similarity">
    <text evidence="6">Belongs to the paired homeobox family. Unc-4 subfamily.</text>
</comment>
<feature type="region of interest" description="Disordered" evidence="10">
    <location>
        <begin position="143"/>
        <end position="163"/>
    </location>
</feature>
<evidence type="ECO:0000313" key="14">
    <source>
        <dbReference type="Proteomes" id="UP001431783"/>
    </source>
</evidence>
<sequence>MEKLTNFVSQTFETNSNENKLQNDCINLTNTVKIENTCATEENQNQVMQNQNIQKRPKNWLISDISRRSSFESSSDNELGNILCFKNNFNLKIVSKNSCASPTNYDSKKSDSESTSAKKLSTKSMMKTLLNEECNVAKESISENLEETNDRNHNESSQKILTKQRRSRTNFTLEQLNELEKLFDETHYPDAFMREELSQKLGLSEARVQVWFQNRRAKCRKHESQIHKGMMLSSQCESTSSSLEQCRVVPFMNVSAALRGLALPVDSVSLTNCETVSSKLFSYTDTAFTSLDSAFLSAAHHYATAVAMNETSTRIFCHPRYSLGLAAISEAHKNSSIADLRLKAKKHAEALRLATKSKENSQ</sequence>
<evidence type="ECO:0000256" key="4">
    <source>
        <dbReference type="ARBA" id="ARBA00023155"/>
    </source>
</evidence>
<comment type="caution">
    <text evidence="13">The sequence shown here is derived from an EMBL/GenBank/DDBJ whole genome shotgun (WGS) entry which is preliminary data.</text>
</comment>
<dbReference type="InterPro" id="IPR009057">
    <property type="entry name" value="Homeodomain-like_sf"/>
</dbReference>